<dbReference type="NCBIfam" id="TIGR02492">
    <property type="entry name" value="flgK_ends"/>
    <property type="match status" value="1"/>
</dbReference>
<name>A0A5R9PBH2_9GAMM</name>
<dbReference type="RefSeq" id="WP_138349884.1">
    <property type="nucleotide sequence ID" value="NZ_SROY01000008.1"/>
</dbReference>
<dbReference type="GO" id="GO:0044780">
    <property type="term" value="P:bacterial-type flagellum assembly"/>
    <property type="evidence" value="ECO:0007669"/>
    <property type="project" value="InterPro"/>
</dbReference>
<dbReference type="GO" id="GO:0005198">
    <property type="term" value="F:structural molecule activity"/>
    <property type="evidence" value="ECO:0007669"/>
    <property type="project" value="InterPro"/>
</dbReference>
<dbReference type="InterPro" id="IPR002371">
    <property type="entry name" value="FlgK"/>
</dbReference>
<keyword evidence="6" id="KW-0975">Bacterial flagellum</keyword>
<evidence type="ECO:0000313" key="12">
    <source>
        <dbReference type="Proteomes" id="UP000308508"/>
    </source>
</evidence>
<evidence type="ECO:0000259" key="9">
    <source>
        <dbReference type="Pfam" id="PF21158"/>
    </source>
</evidence>
<sequence>MPTGGVLGTGASALLAFQRAMSTVGHNVANATTPGYSRQRVEFEARAGQPGRISIGQGVDVANLRRLADGLVYARQLDSAGEMGRLTQMTGLSSRVDKLISDPTTGLATAWSSFFSAAKGVVADPTSTAARSQMLTTGGQLATRWRSLDGHLGQLGNEVEASLKDNITAANQLAGEIANLNRDIIASGDNASPDLLDQRDLRVGQLSALVGAEGVLQDDGAMNVFTIGGQPMVLGARAMQLSTVADPYQANRAQLAVQSPAGPVPLPAGSVSGAIGGLLEFRSNVLDPARAELGRLATAFADTFNATQRGGIDYAGNPGTDFFTLPDPKVYPHSGNAAASTASFATSVADVGALTGNNLVLRFDGAAWNAARADTGQAVAMTGTGTGADPFVVEGVELVLSGAATAGDRFLLQPTAAAAANIQLALTDPGQIAAAAPMTVGLDAGNIGNVSGGTASVTDPALFAGFTSANISFLDANTYTIDGGPPIAYAPGDTITGSGWSLVLKGNPAAGDEINLGRTGPRSSDNANARLLAAVDAKAVLNGGRNDVTAGMSQLTARVGGDARHAQLNLDAQQVMDDQILAERESVSGVNLDEEATNMLRYQQAYQAAAQVIATADTMFQALLGAVRR</sequence>
<evidence type="ECO:0000256" key="2">
    <source>
        <dbReference type="ARBA" id="ARBA00004613"/>
    </source>
</evidence>
<comment type="caution">
    <text evidence="11">The sequence shown here is derived from an EMBL/GenBank/DDBJ whole genome shotgun (WGS) entry which is preliminary data.</text>
</comment>
<dbReference type="Pfam" id="PF06429">
    <property type="entry name" value="Flg_bbr_C"/>
    <property type="match status" value="1"/>
</dbReference>
<evidence type="ECO:0000256" key="3">
    <source>
        <dbReference type="ARBA" id="ARBA00009677"/>
    </source>
</evidence>
<proteinExistence type="inferred from homology"/>
<evidence type="ECO:0000256" key="1">
    <source>
        <dbReference type="ARBA" id="ARBA00004365"/>
    </source>
</evidence>
<keyword evidence="11" id="KW-0966">Cell projection</keyword>
<feature type="domain" description="Flagellar basal body rod protein N-terminal" evidence="7">
    <location>
        <begin position="9"/>
        <end position="36"/>
    </location>
</feature>
<dbReference type="Pfam" id="PF00460">
    <property type="entry name" value="Flg_bb_rod"/>
    <property type="match status" value="1"/>
</dbReference>
<dbReference type="InterPro" id="IPR001444">
    <property type="entry name" value="Flag_bb_rod_N"/>
</dbReference>
<keyword evidence="11" id="KW-0969">Cilium</keyword>
<dbReference type="GO" id="GO:0009424">
    <property type="term" value="C:bacterial-type flagellum hook"/>
    <property type="evidence" value="ECO:0007669"/>
    <property type="project" value="InterPro"/>
</dbReference>
<dbReference type="InterPro" id="IPR053927">
    <property type="entry name" value="FlgK_helical"/>
</dbReference>
<protein>
    <recommendedName>
        <fullName evidence="4">Flagellar hook-associated protein 1</fullName>
    </recommendedName>
</protein>
<feature type="domain" description="Flagellar hook-associated protein FlgK helical" evidence="10">
    <location>
        <begin position="94"/>
        <end position="323"/>
    </location>
</feature>
<reference evidence="11 12" key="1">
    <citation type="submission" date="2019-04" db="EMBL/GenBank/DDBJ databases">
        <authorList>
            <person name="Grouzdev D.S."/>
            <person name="Nazina T.N."/>
        </authorList>
    </citation>
    <scope>NUCLEOTIDE SEQUENCE [LARGE SCALE GENOMIC DNA]</scope>
    <source>
        <strain evidence="11 12">SHC 3-19</strain>
    </source>
</reference>
<dbReference type="PANTHER" id="PTHR30033">
    <property type="entry name" value="FLAGELLAR HOOK-ASSOCIATED PROTEIN 1"/>
    <property type="match status" value="1"/>
</dbReference>
<keyword evidence="12" id="KW-1185">Reference proteome</keyword>
<dbReference type="PANTHER" id="PTHR30033:SF1">
    <property type="entry name" value="FLAGELLAR HOOK-ASSOCIATED PROTEIN 1"/>
    <property type="match status" value="1"/>
</dbReference>
<evidence type="ECO:0000259" key="8">
    <source>
        <dbReference type="Pfam" id="PF06429"/>
    </source>
</evidence>
<evidence type="ECO:0000259" key="7">
    <source>
        <dbReference type="Pfam" id="PF00460"/>
    </source>
</evidence>
<accession>A0A5R9PBH2</accession>
<evidence type="ECO:0000256" key="6">
    <source>
        <dbReference type="ARBA" id="ARBA00023143"/>
    </source>
</evidence>
<dbReference type="Pfam" id="PF22638">
    <property type="entry name" value="FlgK_D1"/>
    <property type="match status" value="1"/>
</dbReference>
<keyword evidence="11" id="KW-0282">Flagellum</keyword>
<evidence type="ECO:0000259" key="10">
    <source>
        <dbReference type="Pfam" id="PF22638"/>
    </source>
</evidence>
<evidence type="ECO:0000313" key="11">
    <source>
        <dbReference type="EMBL" id="TLX20702.1"/>
    </source>
</evidence>
<feature type="domain" description="Flagellar basal-body/hook protein C-terminal" evidence="8">
    <location>
        <begin position="587"/>
        <end position="624"/>
    </location>
</feature>
<comment type="similarity">
    <text evidence="3">Belongs to the flagella basal body rod proteins family.</text>
</comment>
<organism evidence="11 12">
    <name type="scientific">Thermomonas fusca</name>
    <dbReference type="NCBI Taxonomy" id="215690"/>
    <lineage>
        <taxon>Bacteria</taxon>
        <taxon>Pseudomonadati</taxon>
        <taxon>Pseudomonadota</taxon>
        <taxon>Gammaproteobacteria</taxon>
        <taxon>Lysobacterales</taxon>
        <taxon>Lysobacteraceae</taxon>
        <taxon>Thermomonas</taxon>
    </lineage>
</organism>
<dbReference type="InterPro" id="IPR049119">
    <property type="entry name" value="FlgK_D2-like"/>
</dbReference>
<keyword evidence="5" id="KW-0964">Secreted</keyword>
<dbReference type="AlphaFoldDB" id="A0A5R9PBH2"/>
<dbReference type="STRING" id="1123377.GCA_000423885_01710"/>
<dbReference type="PRINTS" id="PR01005">
    <property type="entry name" value="FLGHOOKAP1"/>
</dbReference>
<dbReference type="Proteomes" id="UP000308508">
    <property type="component" value="Unassembled WGS sequence"/>
</dbReference>
<dbReference type="SUPFAM" id="SSF64518">
    <property type="entry name" value="Phase 1 flagellin"/>
    <property type="match status" value="2"/>
</dbReference>
<dbReference type="EMBL" id="SROY01000008">
    <property type="protein sequence ID" value="TLX20702.1"/>
    <property type="molecule type" value="Genomic_DNA"/>
</dbReference>
<feature type="domain" description="Flagellar hook-associated protein 1 D2-like" evidence="9">
    <location>
        <begin position="338"/>
        <end position="414"/>
    </location>
</feature>
<evidence type="ECO:0000256" key="4">
    <source>
        <dbReference type="ARBA" id="ARBA00016244"/>
    </source>
</evidence>
<dbReference type="GO" id="GO:0005576">
    <property type="term" value="C:extracellular region"/>
    <property type="evidence" value="ECO:0007669"/>
    <property type="project" value="UniProtKB-SubCell"/>
</dbReference>
<dbReference type="Pfam" id="PF21158">
    <property type="entry name" value="flgK_1st_1"/>
    <property type="match status" value="1"/>
</dbReference>
<gene>
    <name evidence="11" type="primary">flgK</name>
    <name evidence="11" type="ORF">E5S66_12865</name>
</gene>
<dbReference type="InterPro" id="IPR010930">
    <property type="entry name" value="Flg_bb/hook_C_dom"/>
</dbReference>
<evidence type="ECO:0000256" key="5">
    <source>
        <dbReference type="ARBA" id="ARBA00022525"/>
    </source>
</evidence>
<comment type="subcellular location">
    <subcellularLocation>
        <location evidence="1">Bacterial flagellum</location>
    </subcellularLocation>
    <subcellularLocation>
        <location evidence="2">Secreted</location>
    </subcellularLocation>
</comment>